<dbReference type="Proteomes" id="UP000027195">
    <property type="component" value="Unassembled WGS sequence"/>
</dbReference>
<dbReference type="InParanoid" id="A0A067MNE7"/>
<dbReference type="STRING" id="930990.A0A067MNE7"/>
<dbReference type="InterPro" id="IPR001810">
    <property type="entry name" value="F-box_dom"/>
</dbReference>
<accession>A0A067MNE7</accession>
<proteinExistence type="predicted"/>
<dbReference type="Pfam" id="PF12937">
    <property type="entry name" value="F-box-like"/>
    <property type="match status" value="1"/>
</dbReference>
<dbReference type="EMBL" id="KL198025">
    <property type="protein sequence ID" value="KDQ17079.1"/>
    <property type="molecule type" value="Genomic_DNA"/>
</dbReference>
<organism evidence="2 3">
    <name type="scientific">Botryobasidium botryosum (strain FD-172 SS1)</name>
    <dbReference type="NCBI Taxonomy" id="930990"/>
    <lineage>
        <taxon>Eukaryota</taxon>
        <taxon>Fungi</taxon>
        <taxon>Dikarya</taxon>
        <taxon>Basidiomycota</taxon>
        <taxon>Agaricomycotina</taxon>
        <taxon>Agaricomycetes</taxon>
        <taxon>Cantharellales</taxon>
        <taxon>Botryobasidiaceae</taxon>
        <taxon>Botryobasidium</taxon>
    </lineage>
</organism>
<dbReference type="InterPro" id="IPR032675">
    <property type="entry name" value="LRR_dom_sf"/>
</dbReference>
<evidence type="ECO:0000313" key="3">
    <source>
        <dbReference type="Proteomes" id="UP000027195"/>
    </source>
</evidence>
<evidence type="ECO:0000259" key="1">
    <source>
        <dbReference type="PROSITE" id="PS50181"/>
    </source>
</evidence>
<dbReference type="InterPro" id="IPR036047">
    <property type="entry name" value="F-box-like_dom_sf"/>
</dbReference>
<feature type="domain" description="F-box" evidence="1">
    <location>
        <begin position="2"/>
        <end position="58"/>
    </location>
</feature>
<name>A0A067MNE7_BOTB1</name>
<dbReference type="Gene3D" id="1.20.1280.50">
    <property type="match status" value="1"/>
</dbReference>
<keyword evidence="3" id="KW-1185">Reference proteome</keyword>
<dbReference type="OrthoDB" id="2920645at2759"/>
<dbReference type="PROSITE" id="PS50181">
    <property type="entry name" value="FBOX"/>
    <property type="match status" value="1"/>
</dbReference>
<protein>
    <recommendedName>
        <fullName evidence="1">F-box domain-containing protein</fullName>
    </recommendedName>
</protein>
<dbReference type="AlphaFoldDB" id="A0A067MNE7"/>
<gene>
    <name evidence="2" type="ORF">BOTBODRAFT_224684</name>
</gene>
<sequence length="539" mass="59797">MTVVIKRIPTEILTLIFHMYKSRDKGNEDSTQHLFRLSLVCRSWREVIQGCPTLWSDIWLRVSPDKAECQATYQLGRAGDTLLYLTILFPWHSERKWTKEESAALPVRLAYIFCDTTSRWKSFRIWAQSYETQLFLDNCAGYTPNLSNFNIKLRPPEIESSLPLVASFAGFFPTHSSLGASVTKLYLNASGTHLHPADLIGVLLSCPNLVQFHLLGAPDTMMGDISDTLTASLPHLVNLGMAGFQDPERLLGALNLVALQSLMICMHRCSPAMQCALQSIFQTCNSLTKVDITNPTVDLPNEPPSPRCLVRGRTVLPSLKHFTSSHADATIFPLFRQLSFPEAQTIEIRAAPCDVAYNLLSSSPQLASALFFDVFGTLPQHTPIVYLPYLSSIDLVKCLGFLNHVDAPGPSKLSLTQAGRGCPSHHPTLVRGLIERSDPPIRILHLCLLDYTDEDILWCLRRLPLLKELMIRGTAMTDATLCALEMPRPSEQGVVPDLLLPLLESAVIGNDLVTAQAFAALAASRKAVTWKPLFPLQSL</sequence>
<dbReference type="Gene3D" id="3.80.10.10">
    <property type="entry name" value="Ribonuclease Inhibitor"/>
    <property type="match status" value="1"/>
</dbReference>
<reference evidence="3" key="1">
    <citation type="journal article" date="2014" name="Proc. Natl. Acad. Sci. U.S.A.">
        <title>Extensive sampling of basidiomycete genomes demonstrates inadequacy of the white-rot/brown-rot paradigm for wood decay fungi.</title>
        <authorList>
            <person name="Riley R."/>
            <person name="Salamov A.A."/>
            <person name="Brown D.W."/>
            <person name="Nagy L.G."/>
            <person name="Floudas D."/>
            <person name="Held B.W."/>
            <person name="Levasseur A."/>
            <person name="Lombard V."/>
            <person name="Morin E."/>
            <person name="Otillar R."/>
            <person name="Lindquist E.A."/>
            <person name="Sun H."/>
            <person name="LaButti K.M."/>
            <person name="Schmutz J."/>
            <person name="Jabbour D."/>
            <person name="Luo H."/>
            <person name="Baker S.E."/>
            <person name="Pisabarro A.G."/>
            <person name="Walton J.D."/>
            <person name="Blanchette R.A."/>
            <person name="Henrissat B."/>
            <person name="Martin F."/>
            <person name="Cullen D."/>
            <person name="Hibbett D.S."/>
            <person name="Grigoriev I.V."/>
        </authorList>
    </citation>
    <scope>NUCLEOTIDE SEQUENCE [LARGE SCALE GENOMIC DNA]</scope>
    <source>
        <strain evidence="3">FD-172 SS1</strain>
    </source>
</reference>
<evidence type="ECO:0000313" key="2">
    <source>
        <dbReference type="EMBL" id="KDQ17079.1"/>
    </source>
</evidence>
<dbReference type="HOGENOM" id="CLU_019609_1_0_1"/>
<dbReference type="SUPFAM" id="SSF81383">
    <property type="entry name" value="F-box domain"/>
    <property type="match status" value="1"/>
</dbReference>